<reference evidence="1 2" key="1">
    <citation type="submission" date="2017-05" db="EMBL/GenBank/DDBJ databases">
        <authorList>
            <person name="Varghese N."/>
            <person name="Submissions S."/>
        </authorList>
    </citation>
    <scope>NUCLEOTIDE SEQUENCE [LARGE SCALE GENOMIC DNA]</scope>
    <source>
        <strain evidence="1 2">DSM 25457</strain>
    </source>
</reference>
<sequence length="106" mass="11999">MINRRKPSIRYTYRAFFRENKLAHSPHKAALTCRKIEMEQVDASDAQPKVGIAEGERASGLGFLSTGPNASALKPSYALDQHHRRASGFRFRKAISLESKIRQSFH</sequence>
<protein>
    <submittedName>
        <fullName evidence="1">Uncharacterized protein</fullName>
    </submittedName>
</protein>
<evidence type="ECO:0000313" key="2">
    <source>
        <dbReference type="Proteomes" id="UP001158067"/>
    </source>
</evidence>
<dbReference type="EMBL" id="FXUG01000002">
    <property type="protein sequence ID" value="SMP46695.1"/>
    <property type="molecule type" value="Genomic_DNA"/>
</dbReference>
<comment type="caution">
    <text evidence="1">The sequence shown here is derived from an EMBL/GenBank/DDBJ whole genome shotgun (WGS) entry which is preliminary data.</text>
</comment>
<name>A0ABY1PWV0_9BACT</name>
<dbReference type="Proteomes" id="UP001158067">
    <property type="component" value="Unassembled WGS sequence"/>
</dbReference>
<organism evidence="1 2">
    <name type="scientific">Neorhodopirellula lusitana</name>
    <dbReference type="NCBI Taxonomy" id="445327"/>
    <lineage>
        <taxon>Bacteria</taxon>
        <taxon>Pseudomonadati</taxon>
        <taxon>Planctomycetota</taxon>
        <taxon>Planctomycetia</taxon>
        <taxon>Pirellulales</taxon>
        <taxon>Pirellulaceae</taxon>
        <taxon>Neorhodopirellula</taxon>
    </lineage>
</organism>
<keyword evidence="2" id="KW-1185">Reference proteome</keyword>
<proteinExistence type="predicted"/>
<gene>
    <name evidence="1" type="ORF">SAMN06265222_102162</name>
</gene>
<accession>A0ABY1PWV0</accession>
<evidence type="ECO:0000313" key="1">
    <source>
        <dbReference type="EMBL" id="SMP46695.1"/>
    </source>
</evidence>